<gene>
    <name evidence="10" type="ORF">ADIS_0968</name>
</gene>
<dbReference type="SUPFAM" id="SSF51230">
    <property type="entry name" value="Single hybrid motif"/>
    <property type="match status" value="1"/>
</dbReference>
<dbReference type="InterPro" id="IPR000089">
    <property type="entry name" value="Biotin_lipoyl"/>
</dbReference>
<evidence type="ECO:0000256" key="7">
    <source>
        <dbReference type="RuleBase" id="RU003423"/>
    </source>
</evidence>
<dbReference type="PANTHER" id="PTHR43178:SF5">
    <property type="entry name" value="LIPOAMIDE ACYLTRANSFERASE COMPONENT OF BRANCHED-CHAIN ALPHA-KETO ACID DEHYDROGENASE COMPLEX, MITOCHONDRIAL"/>
    <property type="match status" value="1"/>
</dbReference>
<dbReference type="InterPro" id="IPR001078">
    <property type="entry name" value="2-oxoacid_DH_actylTfrase"/>
</dbReference>
<keyword evidence="5 7" id="KW-0450">Lipoyl</keyword>
<dbReference type="PROSITE" id="PS00189">
    <property type="entry name" value="LIPOYL"/>
    <property type="match status" value="1"/>
</dbReference>
<dbReference type="Pfam" id="PF00364">
    <property type="entry name" value="Biotin_lipoyl"/>
    <property type="match status" value="1"/>
</dbReference>
<dbReference type="Pfam" id="PF02817">
    <property type="entry name" value="E3_binding"/>
    <property type="match status" value="1"/>
</dbReference>
<feature type="domain" description="Lipoyl-binding" evidence="8">
    <location>
        <begin position="3"/>
        <end position="78"/>
    </location>
</feature>
<keyword evidence="11" id="KW-1185">Reference proteome</keyword>
<dbReference type="EMBL" id="AQHR01000029">
    <property type="protein sequence ID" value="EON78618.1"/>
    <property type="molecule type" value="Genomic_DNA"/>
</dbReference>
<dbReference type="InterPro" id="IPR003016">
    <property type="entry name" value="2-oxoA_DH_lipoyl-BS"/>
</dbReference>
<evidence type="ECO:0000259" key="8">
    <source>
        <dbReference type="PROSITE" id="PS50968"/>
    </source>
</evidence>
<dbReference type="InterPro" id="IPR023213">
    <property type="entry name" value="CAT-like_dom_sf"/>
</dbReference>
<dbReference type="PANTHER" id="PTHR43178">
    <property type="entry name" value="DIHYDROLIPOAMIDE ACETYLTRANSFERASE COMPONENT OF PYRUVATE DEHYDROGENASE COMPLEX"/>
    <property type="match status" value="1"/>
</dbReference>
<evidence type="ECO:0000313" key="11">
    <source>
        <dbReference type="Proteomes" id="UP000013909"/>
    </source>
</evidence>
<evidence type="ECO:0000256" key="5">
    <source>
        <dbReference type="ARBA" id="ARBA00022823"/>
    </source>
</evidence>
<dbReference type="Gene3D" id="2.40.50.100">
    <property type="match status" value="1"/>
</dbReference>
<keyword evidence="4 7" id="KW-0808">Transferase</keyword>
<evidence type="ECO:0000313" key="10">
    <source>
        <dbReference type="EMBL" id="EON78618.1"/>
    </source>
</evidence>
<sequence>MALLEMIMPKMGESIFEGTILAWLKKEGEAIEEDESILEVATDKVDTEVPSLKSGVLKKILVKEGEVAKVGQPIALIEVANESESDQSLADSEEKSDLANDLLAVTPTHTNTILGGGSSLQTTDNQINIDERFYSPLVRAIAKAENIDTHELARIPGTGKDGRVTKADMFHYIKSRDEVSQKTTHFENFQTPGALITGGDEIIEMDRMRKMISERMLESQRISATVTSFVEADLTNLVIWRNKIKDEYQQREGEKITFTPIFVQAIARALRDFPMINISVDGERIIKKKDINVGVAVALPSGNLIVPVIKNADQLSLIGLSKKVNELANRGRKNQLNPEDLTGGTYTLSNIGPFGNIMGTPIIMQPQVAILAVGTIVKKPAVLETPTGDVIAIRHKMYMSHSYDHRVVDGALGGMFVRRVADYLEAFDIGTSLW</sequence>
<dbReference type="Proteomes" id="UP000013909">
    <property type="component" value="Unassembled WGS sequence"/>
</dbReference>
<dbReference type="InterPro" id="IPR004167">
    <property type="entry name" value="PSBD"/>
</dbReference>
<keyword evidence="6 7" id="KW-0012">Acyltransferase</keyword>
<dbReference type="Pfam" id="PF00198">
    <property type="entry name" value="2-oxoacid_dh"/>
    <property type="match status" value="1"/>
</dbReference>
<evidence type="ECO:0000256" key="3">
    <source>
        <dbReference type="ARBA" id="ARBA00011484"/>
    </source>
</evidence>
<dbReference type="AlphaFoldDB" id="R7ZX88"/>
<dbReference type="GO" id="GO:0016407">
    <property type="term" value="F:acetyltransferase activity"/>
    <property type="evidence" value="ECO:0007669"/>
    <property type="project" value="TreeGrafter"/>
</dbReference>
<comment type="cofactor">
    <cofactor evidence="1 7">
        <name>(R)-lipoate</name>
        <dbReference type="ChEBI" id="CHEBI:83088"/>
    </cofactor>
</comment>
<dbReference type="InterPro" id="IPR036625">
    <property type="entry name" value="E3-bd_dom_sf"/>
</dbReference>
<evidence type="ECO:0000256" key="6">
    <source>
        <dbReference type="ARBA" id="ARBA00023315"/>
    </source>
</evidence>
<evidence type="ECO:0000256" key="2">
    <source>
        <dbReference type="ARBA" id="ARBA00007317"/>
    </source>
</evidence>
<dbReference type="EC" id="2.3.1.-" evidence="7"/>
<comment type="subunit">
    <text evidence="3">Forms a 24-polypeptide structural core with octahedral symmetry.</text>
</comment>
<accession>R7ZX88</accession>
<dbReference type="InterPro" id="IPR011053">
    <property type="entry name" value="Single_hybrid_motif"/>
</dbReference>
<evidence type="ECO:0000256" key="4">
    <source>
        <dbReference type="ARBA" id="ARBA00022679"/>
    </source>
</evidence>
<reference evidence="10 11" key="1">
    <citation type="submission" date="2013-02" db="EMBL/GenBank/DDBJ databases">
        <title>A novel strain isolated from Lonar lake, Maharashtra, India.</title>
        <authorList>
            <person name="Singh A."/>
        </authorList>
    </citation>
    <scope>NUCLEOTIDE SEQUENCE [LARGE SCALE GENOMIC DNA]</scope>
    <source>
        <strain evidence="10 11">AK24</strain>
    </source>
</reference>
<dbReference type="GO" id="GO:0005737">
    <property type="term" value="C:cytoplasm"/>
    <property type="evidence" value="ECO:0007669"/>
    <property type="project" value="TreeGrafter"/>
</dbReference>
<dbReference type="CDD" id="cd06849">
    <property type="entry name" value="lipoyl_domain"/>
    <property type="match status" value="1"/>
</dbReference>
<feature type="domain" description="Peripheral subunit-binding (PSBD)" evidence="9">
    <location>
        <begin position="133"/>
        <end position="173"/>
    </location>
</feature>
<dbReference type="Gene3D" id="3.30.559.10">
    <property type="entry name" value="Chloramphenicol acetyltransferase-like domain"/>
    <property type="match status" value="1"/>
</dbReference>
<evidence type="ECO:0000256" key="1">
    <source>
        <dbReference type="ARBA" id="ARBA00001938"/>
    </source>
</evidence>
<dbReference type="GO" id="GO:0031405">
    <property type="term" value="F:lipoic acid binding"/>
    <property type="evidence" value="ECO:0007669"/>
    <property type="project" value="TreeGrafter"/>
</dbReference>
<dbReference type="PROSITE" id="PS51826">
    <property type="entry name" value="PSBD"/>
    <property type="match status" value="1"/>
</dbReference>
<comment type="similarity">
    <text evidence="2 7">Belongs to the 2-oxoacid dehydrogenase family.</text>
</comment>
<organism evidence="10 11">
    <name type="scientific">Lunatimonas lonarensis</name>
    <dbReference type="NCBI Taxonomy" id="1232681"/>
    <lineage>
        <taxon>Bacteria</taxon>
        <taxon>Pseudomonadati</taxon>
        <taxon>Bacteroidota</taxon>
        <taxon>Cytophagia</taxon>
        <taxon>Cytophagales</taxon>
        <taxon>Cyclobacteriaceae</taxon>
    </lineage>
</organism>
<dbReference type="OrthoDB" id="9805770at2"/>
<dbReference type="PROSITE" id="PS50968">
    <property type="entry name" value="BIOTINYL_LIPOYL"/>
    <property type="match status" value="1"/>
</dbReference>
<dbReference type="InterPro" id="IPR050743">
    <property type="entry name" value="2-oxoacid_DH_E2_comp"/>
</dbReference>
<protein>
    <recommendedName>
        <fullName evidence="7">Dihydrolipoamide acetyltransferase component of pyruvate dehydrogenase complex</fullName>
        <ecNumber evidence="7">2.3.1.-</ecNumber>
    </recommendedName>
</protein>
<proteinExistence type="inferred from homology"/>
<dbReference type="SUPFAM" id="SSF47005">
    <property type="entry name" value="Peripheral subunit-binding domain of 2-oxo acid dehydrogenase complex"/>
    <property type="match status" value="1"/>
</dbReference>
<dbReference type="Gene3D" id="4.10.320.10">
    <property type="entry name" value="E3-binding domain"/>
    <property type="match status" value="1"/>
</dbReference>
<comment type="caution">
    <text evidence="10">The sequence shown here is derived from an EMBL/GenBank/DDBJ whole genome shotgun (WGS) entry which is preliminary data.</text>
</comment>
<evidence type="ECO:0000259" key="9">
    <source>
        <dbReference type="PROSITE" id="PS51826"/>
    </source>
</evidence>
<dbReference type="RefSeq" id="WP_010853116.1">
    <property type="nucleotide sequence ID" value="NZ_AQHR01000029.1"/>
</dbReference>
<dbReference type="SUPFAM" id="SSF52777">
    <property type="entry name" value="CoA-dependent acyltransferases"/>
    <property type="match status" value="1"/>
</dbReference>
<dbReference type="STRING" id="1232681.ADIS_0968"/>
<dbReference type="PATRIC" id="fig|1288963.3.peg.968"/>
<name>R7ZX88_9BACT</name>